<protein>
    <submittedName>
        <fullName evidence="2">DUF6194 family protein</fullName>
    </submittedName>
</protein>
<dbReference type="InterPro" id="IPR045676">
    <property type="entry name" value="DUF6194"/>
</dbReference>
<evidence type="ECO:0000259" key="1">
    <source>
        <dbReference type="Pfam" id="PF19694"/>
    </source>
</evidence>
<sequence>MSMQQILDAVRSFDGVLVVEPAPGGPFPELAWGDAFFYHAPDGRMPERTQPYGTIVTKDYPDDTASRLDEPGRYRVNVHVDRATFRRVTGEDPRSLAVHRDFTAVDVLGPHPVYGPNGWLAVVNPSETFDELVALLRAAHEAARRRTARLGARRGKGVERA</sequence>
<proteinExistence type="predicted"/>
<name>A0ABY4AVV5_9MICO</name>
<feature type="domain" description="DUF6194" evidence="1">
    <location>
        <begin position="1"/>
        <end position="149"/>
    </location>
</feature>
<dbReference type="Proteomes" id="UP000831304">
    <property type="component" value="Chromosome"/>
</dbReference>
<evidence type="ECO:0000313" key="3">
    <source>
        <dbReference type="Proteomes" id="UP000831304"/>
    </source>
</evidence>
<dbReference type="RefSeq" id="WP_243569113.1">
    <property type="nucleotide sequence ID" value="NZ_BAAARD010000005.1"/>
</dbReference>
<accession>A0ABY4AVV5</accession>
<dbReference type="EMBL" id="CP094533">
    <property type="protein sequence ID" value="UOE26281.1"/>
    <property type="molecule type" value="Genomic_DNA"/>
</dbReference>
<organism evidence="2 3">
    <name type="scientific">Agromyces soli</name>
    <dbReference type="NCBI Taxonomy" id="659012"/>
    <lineage>
        <taxon>Bacteria</taxon>
        <taxon>Bacillati</taxon>
        <taxon>Actinomycetota</taxon>
        <taxon>Actinomycetes</taxon>
        <taxon>Micrococcales</taxon>
        <taxon>Microbacteriaceae</taxon>
        <taxon>Agromyces</taxon>
    </lineage>
</organism>
<gene>
    <name evidence="2" type="ORF">MTP13_00445</name>
</gene>
<evidence type="ECO:0000313" key="2">
    <source>
        <dbReference type="EMBL" id="UOE26281.1"/>
    </source>
</evidence>
<reference evidence="2 3" key="1">
    <citation type="submission" date="2022-03" db="EMBL/GenBank/DDBJ databases">
        <title>Agromyces sp. isolated from the gut of P. brevitarsis seulensis larvae.</title>
        <authorList>
            <person name="Won M."/>
            <person name="Kwon S.-W."/>
        </authorList>
    </citation>
    <scope>NUCLEOTIDE SEQUENCE [LARGE SCALE GENOMIC DNA]</scope>
    <source>
        <strain evidence="2 3">KACC 16215</strain>
    </source>
</reference>
<dbReference type="Pfam" id="PF19694">
    <property type="entry name" value="DUF6194"/>
    <property type="match status" value="1"/>
</dbReference>
<keyword evidence="3" id="KW-1185">Reference proteome</keyword>